<proteinExistence type="predicted"/>
<dbReference type="InterPro" id="IPR020846">
    <property type="entry name" value="MFS_dom"/>
</dbReference>
<evidence type="ECO:0000256" key="3">
    <source>
        <dbReference type="ARBA" id="ARBA00022475"/>
    </source>
</evidence>
<comment type="subcellular location">
    <subcellularLocation>
        <location evidence="1">Cell membrane</location>
        <topology evidence="1">Multi-pass membrane protein</topology>
    </subcellularLocation>
</comment>
<evidence type="ECO:0000313" key="9">
    <source>
        <dbReference type="EMBL" id="MBP1324882.1"/>
    </source>
</evidence>
<gene>
    <name evidence="9" type="ORF">JOF28_000114</name>
</gene>
<feature type="transmembrane region" description="Helical" evidence="7">
    <location>
        <begin position="122"/>
        <end position="142"/>
    </location>
</feature>
<evidence type="ECO:0000256" key="1">
    <source>
        <dbReference type="ARBA" id="ARBA00004651"/>
    </source>
</evidence>
<feature type="transmembrane region" description="Helical" evidence="7">
    <location>
        <begin position="89"/>
        <end position="116"/>
    </location>
</feature>
<dbReference type="Pfam" id="PF07690">
    <property type="entry name" value="MFS_1"/>
    <property type="match status" value="1"/>
</dbReference>
<reference evidence="9" key="1">
    <citation type="submission" date="2021-02" db="EMBL/GenBank/DDBJ databases">
        <title>Sequencing the genomes of 1000 actinobacteria strains.</title>
        <authorList>
            <person name="Klenk H.-P."/>
        </authorList>
    </citation>
    <scope>NUCLEOTIDE SEQUENCE</scope>
    <source>
        <strain evidence="9">DSM 22850</strain>
    </source>
</reference>
<comment type="caution">
    <text evidence="9">The sequence shown here is derived from an EMBL/GenBank/DDBJ whole genome shotgun (WGS) entry which is preliminary data.</text>
</comment>
<evidence type="ECO:0000256" key="7">
    <source>
        <dbReference type="SAM" id="Phobius"/>
    </source>
</evidence>
<dbReference type="InterPro" id="IPR011701">
    <property type="entry name" value="MFS"/>
</dbReference>
<dbReference type="GO" id="GO:0005886">
    <property type="term" value="C:plasma membrane"/>
    <property type="evidence" value="ECO:0007669"/>
    <property type="project" value="UniProtKB-SubCell"/>
</dbReference>
<evidence type="ECO:0000256" key="4">
    <source>
        <dbReference type="ARBA" id="ARBA00022692"/>
    </source>
</evidence>
<keyword evidence="10" id="KW-1185">Reference proteome</keyword>
<dbReference type="PANTHER" id="PTHR43045">
    <property type="entry name" value="SHIKIMATE TRANSPORTER"/>
    <property type="match status" value="1"/>
</dbReference>
<feature type="transmembrane region" description="Helical" evidence="7">
    <location>
        <begin position="29"/>
        <end position="46"/>
    </location>
</feature>
<dbReference type="EMBL" id="JAFIDA010000001">
    <property type="protein sequence ID" value="MBP1324882.1"/>
    <property type="molecule type" value="Genomic_DNA"/>
</dbReference>
<dbReference type="RefSeq" id="WP_342452033.1">
    <property type="nucleotide sequence ID" value="NZ_JAFIDA010000001.1"/>
</dbReference>
<keyword evidence="3" id="KW-1003">Cell membrane</keyword>
<dbReference type="GO" id="GO:0022857">
    <property type="term" value="F:transmembrane transporter activity"/>
    <property type="evidence" value="ECO:0007669"/>
    <property type="project" value="InterPro"/>
</dbReference>
<dbReference type="AlphaFoldDB" id="A0A940PQT9"/>
<evidence type="ECO:0000256" key="5">
    <source>
        <dbReference type="ARBA" id="ARBA00022989"/>
    </source>
</evidence>
<evidence type="ECO:0000313" key="10">
    <source>
        <dbReference type="Proteomes" id="UP000675163"/>
    </source>
</evidence>
<feature type="transmembrane region" description="Helical" evidence="7">
    <location>
        <begin position="52"/>
        <end position="77"/>
    </location>
</feature>
<dbReference type="PROSITE" id="PS50850">
    <property type="entry name" value="MFS"/>
    <property type="match status" value="1"/>
</dbReference>
<dbReference type="Gene3D" id="1.20.1250.20">
    <property type="entry name" value="MFS general substrate transporter like domains"/>
    <property type="match status" value="1"/>
</dbReference>
<feature type="domain" description="Major facilitator superfamily (MFS) profile" evidence="8">
    <location>
        <begin position="1"/>
        <end position="146"/>
    </location>
</feature>
<dbReference type="Proteomes" id="UP000675163">
    <property type="component" value="Unassembled WGS sequence"/>
</dbReference>
<evidence type="ECO:0000259" key="8">
    <source>
        <dbReference type="PROSITE" id="PS50850"/>
    </source>
</evidence>
<accession>A0A940PQT9</accession>
<organism evidence="9 10">
    <name type="scientific">Leucobacter exalbidus</name>
    <dbReference type="NCBI Taxonomy" id="662960"/>
    <lineage>
        <taxon>Bacteria</taxon>
        <taxon>Bacillati</taxon>
        <taxon>Actinomycetota</taxon>
        <taxon>Actinomycetes</taxon>
        <taxon>Micrococcales</taxon>
        <taxon>Microbacteriaceae</taxon>
        <taxon>Leucobacter</taxon>
    </lineage>
</organism>
<dbReference type="PANTHER" id="PTHR43045:SF1">
    <property type="entry name" value="SHIKIMATE TRANSPORTER"/>
    <property type="match status" value="1"/>
</dbReference>
<name>A0A940PQT9_9MICO</name>
<keyword evidence="2" id="KW-0813">Transport</keyword>
<evidence type="ECO:0000256" key="2">
    <source>
        <dbReference type="ARBA" id="ARBA00022448"/>
    </source>
</evidence>
<dbReference type="InterPro" id="IPR036259">
    <property type="entry name" value="MFS_trans_sf"/>
</dbReference>
<protein>
    <submittedName>
        <fullName evidence="9">MFS family permease</fullName>
    </submittedName>
</protein>
<dbReference type="SUPFAM" id="SSF103473">
    <property type="entry name" value="MFS general substrate transporter"/>
    <property type="match status" value="1"/>
</dbReference>
<keyword evidence="5 7" id="KW-1133">Transmembrane helix</keyword>
<sequence length="166" mass="17212">MAGVIANVAFIAVILAWGKLSDRIGRRPVLLIGGIGAAVMYFPATWMIQGSIWSLAGAMIVMLIFVGALAAVTPAVFPELFPTSLRTMGVAIPYSLCVAVFGGTAAYLQAGFAAWFGDAGPTVFGLYAVLLLIVGAFTAYTLRETKGIDLHPTASVETVAPASATK</sequence>
<evidence type="ECO:0000256" key="6">
    <source>
        <dbReference type="ARBA" id="ARBA00023136"/>
    </source>
</evidence>
<keyword evidence="4 7" id="KW-0812">Transmembrane</keyword>
<keyword evidence="6 7" id="KW-0472">Membrane</keyword>